<gene>
    <name evidence="3" type="ORF">O3G_MSEX006240</name>
</gene>
<comment type="caution">
    <text evidence="3">The sequence shown here is derived from an EMBL/GenBank/DDBJ whole genome shotgun (WGS) entry which is preliminary data.</text>
</comment>
<reference evidence="3" key="1">
    <citation type="journal article" date="2016" name="Insect Biochem. Mol. Biol.">
        <title>Multifaceted biological insights from a draft genome sequence of the tobacco hornworm moth, Manduca sexta.</title>
        <authorList>
            <person name="Kanost M.R."/>
            <person name="Arrese E.L."/>
            <person name="Cao X."/>
            <person name="Chen Y.R."/>
            <person name="Chellapilla S."/>
            <person name="Goldsmith M.R."/>
            <person name="Grosse-Wilde E."/>
            <person name="Heckel D.G."/>
            <person name="Herndon N."/>
            <person name="Jiang H."/>
            <person name="Papanicolaou A."/>
            <person name="Qu J."/>
            <person name="Soulages J.L."/>
            <person name="Vogel H."/>
            <person name="Walters J."/>
            <person name="Waterhouse R.M."/>
            <person name="Ahn S.J."/>
            <person name="Almeida F.C."/>
            <person name="An C."/>
            <person name="Aqrawi P."/>
            <person name="Bretschneider A."/>
            <person name="Bryant W.B."/>
            <person name="Bucks S."/>
            <person name="Chao H."/>
            <person name="Chevignon G."/>
            <person name="Christen J.M."/>
            <person name="Clarke D.F."/>
            <person name="Dittmer N.T."/>
            <person name="Ferguson L.C.F."/>
            <person name="Garavelou S."/>
            <person name="Gordon K.H.J."/>
            <person name="Gunaratna R.T."/>
            <person name="Han Y."/>
            <person name="Hauser F."/>
            <person name="He Y."/>
            <person name="Heidel-Fischer H."/>
            <person name="Hirsh A."/>
            <person name="Hu Y."/>
            <person name="Jiang H."/>
            <person name="Kalra D."/>
            <person name="Klinner C."/>
            <person name="Konig C."/>
            <person name="Kovar C."/>
            <person name="Kroll A.R."/>
            <person name="Kuwar S.S."/>
            <person name="Lee S.L."/>
            <person name="Lehman R."/>
            <person name="Li K."/>
            <person name="Li Z."/>
            <person name="Liang H."/>
            <person name="Lovelace S."/>
            <person name="Lu Z."/>
            <person name="Mansfield J.H."/>
            <person name="McCulloch K.J."/>
            <person name="Mathew T."/>
            <person name="Morton B."/>
            <person name="Muzny D.M."/>
            <person name="Neunemann D."/>
            <person name="Ongeri F."/>
            <person name="Pauchet Y."/>
            <person name="Pu L.L."/>
            <person name="Pyrousis I."/>
            <person name="Rao X.J."/>
            <person name="Redding A."/>
            <person name="Roesel C."/>
            <person name="Sanchez-Gracia A."/>
            <person name="Schaack S."/>
            <person name="Shukla A."/>
            <person name="Tetreau G."/>
            <person name="Wang Y."/>
            <person name="Xiong G.H."/>
            <person name="Traut W."/>
            <person name="Walsh T.K."/>
            <person name="Worley K.C."/>
            <person name="Wu D."/>
            <person name="Wu W."/>
            <person name="Wu Y.Q."/>
            <person name="Zhang X."/>
            <person name="Zou Z."/>
            <person name="Zucker H."/>
            <person name="Briscoe A.D."/>
            <person name="Burmester T."/>
            <person name="Clem R.J."/>
            <person name="Feyereisen R."/>
            <person name="Grimmelikhuijzen C.J.P."/>
            <person name="Hamodrakas S.J."/>
            <person name="Hansson B.S."/>
            <person name="Huguet E."/>
            <person name="Jermiin L.S."/>
            <person name="Lan Q."/>
            <person name="Lehman H.K."/>
            <person name="Lorenzen M."/>
            <person name="Merzendorfer H."/>
            <person name="Michalopoulos I."/>
            <person name="Morton D.B."/>
            <person name="Muthukrishnan S."/>
            <person name="Oakeshott J.G."/>
            <person name="Palmer W."/>
            <person name="Park Y."/>
            <person name="Passarelli A.L."/>
            <person name="Rozas J."/>
            <person name="Schwartz L.M."/>
            <person name="Smith W."/>
            <person name="Southgate A."/>
            <person name="Vilcinskas A."/>
            <person name="Vogt R."/>
            <person name="Wang P."/>
            <person name="Werren J."/>
            <person name="Yu X.Q."/>
            <person name="Zhou J.J."/>
            <person name="Brown S.J."/>
            <person name="Scherer S.E."/>
            <person name="Richards S."/>
            <person name="Blissard G.W."/>
        </authorList>
    </citation>
    <scope>NUCLEOTIDE SEQUENCE</scope>
</reference>
<dbReference type="InterPro" id="IPR001005">
    <property type="entry name" value="SANT/Myb"/>
</dbReference>
<dbReference type="AlphaFoldDB" id="A0A921Z2U0"/>
<dbReference type="GO" id="GO:0006357">
    <property type="term" value="P:regulation of transcription by RNA polymerase II"/>
    <property type="evidence" value="ECO:0007669"/>
    <property type="project" value="TreeGrafter"/>
</dbReference>
<proteinExistence type="predicted"/>
<dbReference type="GO" id="GO:0005634">
    <property type="term" value="C:nucleus"/>
    <property type="evidence" value="ECO:0007669"/>
    <property type="project" value="TreeGrafter"/>
</dbReference>
<evidence type="ECO:0000313" key="3">
    <source>
        <dbReference type="EMBL" id="KAG6449760.1"/>
    </source>
</evidence>
<evidence type="ECO:0000259" key="2">
    <source>
        <dbReference type="PROSITE" id="PS51029"/>
    </source>
</evidence>
<reference evidence="3" key="2">
    <citation type="submission" date="2020-12" db="EMBL/GenBank/DDBJ databases">
        <authorList>
            <person name="Kanost M."/>
        </authorList>
    </citation>
    <scope>NUCLEOTIDE SEQUENCE</scope>
</reference>
<name>A0A921Z2U0_MANSE</name>
<dbReference type="PANTHER" id="PTHR12243">
    <property type="entry name" value="MADF DOMAIN TRANSCRIPTION FACTOR"/>
    <property type="match status" value="1"/>
</dbReference>
<protein>
    <recommendedName>
        <fullName evidence="5">Transcription factor Adf-1</fullName>
    </recommendedName>
</protein>
<feature type="domain" description="MADF" evidence="2">
    <location>
        <begin position="15"/>
        <end position="97"/>
    </location>
</feature>
<dbReference type="EMBL" id="JH668378">
    <property type="protein sequence ID" value="KAG6449760.1"/>
    <property type="molecule type" value="Genomic_DNA"/>
</dbReference>
<accession>A0A921Z2U0</accession>
<keyword evidence="4" id="KW-1185">Reference proteome</keyword>
<dbReference type="GO" id="GO:0005667">
    <property type="term" value="C:transcription regulator complex"/>
    <property type="evidence" value="ECO:0007669"/>
    <property type="project" value="TreeGrafter"/>
</dbReference>
<sequence>MPLNALGWSTEEDEKLAELVQPHSYLYNLQDPSRKNILARESTWQEIAQQLSKPVEECKKRWRGLRDGYMRSKRIGTMHISKVGVFQKLQFLDESSVSNISKFQDNLIKKL</sequence>
<evidence type="ECO:0000313" key="4">
    <source>
        <dbReference type="Proteomes" id="UP000791440"/>
    </source>
</evidence>
<dbReference type="Proteomes" id="UP000791440">
    <property type="component" value="Unassembled WGS sequence"/>
</dbReference>
<feature type="domain" description="Myb-like" evidence="1">
    <location>
        <begin position="8"/>
        <end position="66"/>
    </location>
</feature>
<dbReference type="CDD" id="cd00167">
    <property type="entry name" value="SANT"/>
    <property type="match status" value="1"/>
</dbReference>
<dbReference type="PROSITE" id="PS50090">
    <property type="entry name" value="MYB_LIKE"/>
    <property type="match status" value="1"/>
</dbReference>
<organism evidence="3 4">
    <name type="scientific">Manduca sexta</name>
    <name type="common">Tobacco hawkmoth</name>
    <name type="synonym">Tobacco hornworm</name>
    <dbReference type="NCBI Taxonomy" id="7130"/>
    <lineage>
        <taxon>Eukaryota</taxon>
        <taxon>Metazoa</taxon>
        <taxon>Ecdysozoa</taxon>
        <taxon>Arthropoda</taxon>
        <taxon>Hexapoda</taxon>
        <taxon>Insecta</taxon>
        <taxon>Pterygota</taxon>
        <taxon>Neoptera</taxon>
        <taxon>Endopterygota</taxon>
        <taxon>Lepidoptera</taxon>
        <taxon>Glossata</taxon>
        <taxon>Ditrysia</taxon>
        <taxon>Bombycoidea</taxon>
        <taxon>Sphingidae</taxon>
        <taxon>Sphinginae</taxon>
        <taxon>Sphingini</taxon>
        <taxon>Manduca</taxon>
    </lineage>
</organism>
<dbReference type="PANTHER" id="PTHR12243:SF69">
    <property type="entry name" value="SI:CH73-59F11.3"/>
    <property type="match status" value="1"/>
</dbReference>
<dbReference type="SMART" id="SM00595">
    <property type="entry name" value="MADF"/>
    <property type="match status" value="1"/>
</dbReference>
<dbReference type="InterPro" id="IPR039353">
    <property type="entry name" value="TF_Adf1"/>
</dbReference>
<evidence type="ECO:0000259" key="1">
    <source>
        <dbReference type="PROSITE" id="PS50090"/>
    </source>
</evidence>
<dbReference type="PROSITE" id="PS51029">
    <property type="entry name" value="MADF"/>
    <property type="match status" value="1"/>
</dbReference>
<evidence type="ECO:0008006" key="5">
    <source>
        <dbReference type="Google" id="ProtNLM"/>
    </source>
</evidence>
<dbReference type="InterPro" id="IPR006578">
    <property type="entry name" value="MADF-dom"/>
</dbReference>
<dbReference type="Pfam" id="PF10545">
    <property type="entry name" value="MADF_DNA_bdg"/>
    <property type="match status" value="1"/>
</dbReference>